<evidence type="ECO:0000313" key="9">
    <source>
        <dbReference type="Proteomes" id="UP000788993"/>
    </source>
</evidence>
<sequence length="324" mass="37092">MAHKRRSTNTQTATISSENTPLVAISRKQGKYFFDEIPLWQQDNHYIRSGYVRETNSFKGCFDSLFFLHNETVNIFTHLIPGFLLPFALLLASPWLVARNRLISSVPTWIMDVPVYETTSKIDNFMFYLFFFGFVSCLTLSAAFHATKCHSHRIMKWGSSLDYVGIISLIVTSMVGIIHYSLYDDRTAYWLCLLFVGIQGTICLVLTLNPRFREPEWRTFRATMFIIFGVSSVVPIGYGLWMYGFGEVWNRAGLGFVLLEGVGYISGAIIYAMRTPERHFPGAFDLWGNSHQIFHVLVVLSAYSHFKGLTESYKYCHTSGIITH</sequence>
<dbReference type="PANTHER" id="PTHR20855:SF52">
    <property type="entry name" value="ADIPONECTIN RECEPTOR PROTEIN"/>
    <property type="match status" value="1"/>
</dbReference>
<reference evidence="8" key="1">
    <citation type="journal article" date="2021" name="Open Biol.">
        <title>Shared evolutionary footprints suggest mitochondrial oxidative damage underlies multiple complex I losses in fungi.</title>
        <authorList>
            <person name="Schikora-Tamarit M.A."/>
            <person name="Marcet-Houben M."/>
            <person name="Nosek J."/>
            <person name="Gabaldon T."/>
        </authorList>
    </citation>
    <scope>NUCLEOTIDE SEQUENCE</scope>
    <source>
        <strain evidence="8">NCAIM Y.01608</strain>
    </source>
</reference>
<gene>
    <name evidence="8" type="ORF">OGATHE_006360</name>
</gene>
<feature type="transmembrane region" description="Helical" evidence="7">
    <location>
        <begin position="163"/>
        <end position="182"/>
    </location>
</feature>
<protein>
    <submittedName>
        <fullName evidence="8">Uncharacterized protein</fullName>
    </submittedName>
</protein>
<evidence type="ECO:0000256" key="4">
    <source>
        <dbReference type="ARBA" id="ARBA00022989"/>
    </source>
</evidence>
<dbReference type="EMBL" id="JAEUBD010001554">
    <property type="protein sequence ID" value="KAH3659100.1"/>
    <property type="molecule type" value="Genomic_DNA"/>
</dbReference>
<evidence type="ECO:0000256" key="6">
    <source>
        <dbReference type="PIRSR" id="PIRSR604254-1"/>
    </source>
</evidence>
<keyword evidence="5 7" id="KW-0472">Membrane</keyword>
<organism evidence="8 9">
    <name type="scientific">Ogataea polymorpha</name>
    <dbReference type="NCBI Taxonomy" id="460523"/>
    <lineage>
        <taxon>Eukaryota</taxon>
        <taxon>Fungi</taxon>
        <taxon>Dikarya</taxon>
        <taxon>Ascomycota</taxon>
        <taxon>Saccharomycotina</taxon>
        <taxon>Pichiomycetes</taxon>
        <taxon>Pichiales</taxon>
        <taxon>Pichiaceae</taxon>
        <taxon>Ogataea</taxon>
    </lineage>
</organism>
<evidence type="ECO:0000313" key="8">
    <source>
        <dbReference type="EMBL" id="KAH3659100.1"/>
    </source>
</evidence>
<evidence type="ECO:0000256" key="5">
    <source>
        <dbReference type="ARBA" id="ARBA00023136"/>
    </source>
</evidence>
<dbReference type="GO" id="GO:0016020">
    <property type="term" value="C:membrane"/>
    <property type="evidence" value="ECO:0007669"/>
    <property type="project" value="UniProtKB-SubCell"/>
</dbReference>
<feature type="binding site" evidence="6">
    <location>
        <position position="291"/>
    </location>
    <ligand>
        <name>Zn(2+)</name>
        <dbReference type="ChEBI" id="CHEBI:29105"/>
    </ligand>
</feature>
<comment type="caution">
    <text evidence="8">The sequence shown here is derived from an EMBL/GenBank/DDBJ whole genome shotgun (WGS) entry which is preliminary data.</text>
</comment>
<dbReference type="GO" id="GO:0038023">
    <property type="term" value="F:signaling receptor activity"/>
    <property type="evidence" value="ECO:0007669"/>
    <property type="project" value="TreeGrafter"/>
</dbReference>
<feature type="binding site" evidence="6">
    <location>
        <position position="145"/>
    </location>
    <ligand>
        <name>Zn(2+)</name>
        <dbReference type="ChEBI" id="CHEBI:29105"/>
    </ligand>
</feature>
<feature type="transmembrane region" description="Helical" evidence="7">
    <location>
        <begin position="220"/>
        <end position="241"/>
    </location>
</feature>
<proteinExistence type="inferred from homology"/>
<keyword evidence="6" id="KW-0479">Metal-binding</keyword>
<accession>A0A9P8NSQ2</accession>
<dbReference type="GO" id="GO:0006882">
    <property type="term" value="P:intracellular zinc ion homeostasis"/>
    <property type="evidence" value="ECO:0007669"/>
    <property type="project" value="TreeGrafter"/>
</dbReference>
<dbReference type="InterPro" id="IPR004254">
    <property type="entry name" value="AdipoR/HlyIII-related"/>
</dbReference>
<name>A0A9P8NSQ2_9ASCO</name>
<feature type="transmembrane region" description="Helical" evidence="7">
    <location>
        <begin position="253"/>
        <end position="273"/>
    </location>
</feature>
<dbReference type="Proteomes" id="UP000788993">
    <property type="component" value="Unassembled WGS sequence"/>
</dbReference>
<dbReference type="PANTHER" id="PTHR20855">
    <property type="entry name" value="ADIPOR/PROGESTIN RECEPTOR-RELATED"/>
    <property type="match status" value="1"/>
</dbReference>
<keyword evidence="3 7" id="KW-0812">Transmembrane</keyword>
<comment type="subcellular location">
    <subcellularLocation>
        <location evidence="1">Membrane</location>
        <topology evidence="1">Multi-pass membrane protein</topology>
    </subcellularLocation>
</comment>
<dbReference type="GO" id="GO:0046872">
    <property type="term" value="F:metal ion binding"/>
    <property type="evidence" value="ECO:0007669"/>
    <property type="project" value="UniProtKB-KW"/>
</dbReference>
<keyword evidence="4 7" id="KW-1133">Transmembrane helix</keyword>
<comment type="similarity">
    <text evidence="2">Belongs to the ADIPOR family.</text>
</comment>
<feature type="transmembrane region" description="Helical" evidence="7">
    <location>
        <begin position="125"/>
        <end position="143"/>
    </location>
</feature>
<evidence type="ECO:0000256" key="2">
    <source>
        <dbReference type="ARBA" id="ARBA00007018"/>
    </source>
</evidence>
<dbReference type="AlphaFoldDB" id="A0A9P8NSQ2"/>
<reference evidence="8" key="2">
    <citation type="submission" date="2021-01" db="EMBL/GenBank/DDBJ databases">
        <authorList>
            <person name="Schikora-Tamarit M.A."/>
        </authorList>
    </citation>
    <scope>NUCLEOTIDE SEQUENCE</scope>
    <source>
        <strain evidence="8">NCAIM Y.01608</strain>
    </source>
</reference>
<evidence type="ECO:0000256" key="7">
    <source>
        <dbReference type="SAM" id="Phobius"/>
    </source>
</evidence>
<keyword evidence="6" id="KW-0862">Zinc</keyword>
<evidence type="ECO:0000256" key="3">
    <source>
        <dbReference type="ARBA" id="ARBA00022692"/>
    </source>
</evidence>
<dbReference type="Pfam" id="PF03006">
    <property type="entry name" value="HlyIII"/>
    <property type="match status" value="1"/>
</dbReference>
<keyword evidence="9" id="KW-1185">Reference proteome</keyword>
<feature type="transmembrane region" description="Helical" evidence="7">
    <location>
        <begin position="188"/>
        <end position="208"/>
    </location>
</feature>
<feature type="transmembrane region" description="Helical" evidence="7">
    <location>
        <begin position="75"/>
        <end position="97"/>
    </location>
</feature>
<feature type="binding site" evidence="6">
    <location>
        <position position="295"/>
    </location>
    <ligand>
        <name>Zn(2+)</name>
        <dbReference type="ChEBI" id="CHEBI:29105"/>
    </ligand>
</feature>
<evidence type="ECO:0000256" key="1">
    <source>
        <dbReference type="ARBA" id="ARBA00004141"/>
    </source>
</evidence>